<dbReference type="PANTHER" id="PTHR30502">
    <property type="entry name" value="2-KETO-3-DEOXY-L-RHAMNONATE ALDOLASE"/>
    <property type="match status" value="1"/>
</dbReference>
<evidence type="ECO:0000256" key="2">
    <source>
        <dbReference type="ARBA" id="ARBA00022723"/>
    </source>
</evidence>
<protein>
    <submittedName>
        <fullName evidence="6">HpcH/HpaI aldolase/citrate lyase family protein</fullName>
    </submittedName>
</protein>
<dbReference type="PANTHER" id="PTHR30502:SF0">
    <property type="entry name" value="PHOSPHOENOLPYRUVATE CARBOXYLASE FAMILY PROTEIN"/>
    <property type="match status" value="1"/>
</dbReference>
<comment type="caution">
    <text evidence="6">The sequence shown here is derived from an EMBL/GenBank/DDBJ whole genome shotgun (WGS) entry which is preliminary data.</text>
</comment>
<dbReference type="RefSeq" id="WP_381348988.1">
    <property type="nucleotide sequence ID" value="NZ_JBHMCY010000061.1"/>
</dbReference>
<dbReference type="Pfam" id="PF03328">
    <property type="entry name" value="HpcH_HpaI"/>
    <property type="match status" value="1"/>
</dbReference>
<keyword evidence="2" id="KW-0479">Metal-binding</keyword>
<organism evidence="6 7">
    <name type="scientific">Streptomyces cinereospinus</name>
    <dbReference type="NCBI Taxonomy" id="285561"/>
    <lineage>
        <taxon>Bacteria</taxon>
        <taxon>Bacillati</taxon>
        <taxon>Actinomycetota</taxon>
        <taxon>Actinomycetes</taxon>
        <taxon>Kitasatosporales</taxon>
        <taxon>Streptomycetaceae</taxon>
        <taxon>Streptomyces</taxon>
    </lineage>
</organism>
<feature type="domain" description="HpcH/HpaI aldolase/citrate lyase" evidence="5">
    <location>
        <begin position="14"/>
        <end position="153"/>
    </location>
</feature>
<gene>
    <name evidence="6" type="ORF">ACFF45_26415</name>
</gene>
<dbReference type="InterPro" id="IPR015813">
    <property type="entry name" value="Pyrv/PenolPyrv_kinase-like_dom"/>
</dbReference>
<dbReference type="Gene3D" id="3.20.20.60">
    <property type="entry name" value="Phosphoenolpyruvate-binding domains"/>
    <property type="match status" value="1"/>
</dbReference>
<evidence type="ECO:0000256" key="3">
    <source>
        <dbReference type="ARBA" id="ARBA00023239"/>
    </source>
</evidence>
<evidence type="ECO:0000313" key="6">
    <source>
        <dbReference type="EMBL" id="MFB9466147.1"/>
    </source>
</evidence>
<dbReference type="Proteomes" id="UP001589709">
    <property type="component" value="Unassembled WGS sequence"/>
</dbReference>
<dbReference type="InterPro" id="IPR050251">
    <property type="entry name" value="HpcH-HpaI_aldolase"/>
</dbReference>
<comment type="similarity">
    <text evidence="1">Belongs to the HpcH/HpaI aldolase family.</text>
</comment>
<evidence type="ECO:0000256" key="4">
    <source>
        <dbReference type="SAM" id="MobiDB-lite"/>
    </source>
</evidence>
<sequence>MRTASWPAGETALGTFVKLPTPEVIEVLALTGLDFLVIDNEHAAINPQTVSTMIGVARACGIAPFVRVPGHEPRDVQVFLDAGAAGLVLPHVDDAGQARHAVASCRFPPLGTRGVSNSGRAGAWGGTGLPDYLRAGNEDVVLIAQLESRRAMDTTPPPSPAPTASTR</sequence>
<evidence type="ECO:0000256" key="1">
    <source>
        <dbReference type="ARBA" id="ARBA00005568"/>
    </source>
</evidence>
<dbReference type="InterPro" id="IPR005000">
    <property type="entry name" value="Aldolase/citrate-lyase_domain"/>
</dbReference>
<dbReference type="EMBL" id="JBHMCY010000061">
    <property type="protein sequence ID" value="MFB9466147.1"/>
    <property type="molecule type" value="Genomic_DNA"/>
</dbReference>
<feature type="region of interest" description="Disordered" evidence="4">
    <location>
        <begin position="148"/>
        <end position="167"/>
    </location>
</feature>
<reference evidence="6 7" key="1">
    <citation type="submission" date="2024-09" db="EMBL/GenBank/DDBJ databases">
        <authorList>
            <person name="Sun Q."/>
            <person name="Mori K."/>
        </authorList>
    </citation>
    <scope>NUCLEOTIDE SEQUENCE [LARGE SCALE GENOMIC DNA]</scope>
    <source>
        <strain evidence="6 7">JCM 6917</strain>
    </source>
</reference>
<accession>A0ABV5N774</accession>
<evidence type="ECO:0000313" key="7">
    <source>
        <dbReference type="Proteomes" id="UP001589709"/>
    </source>
</evidence>
<keyword evidence="3 6" id="KW-0456">Lyase</keyword>
<dbReference type="SUPFAM" id="SSF51621">
    <property type="entry name" value="Phosphoenolpyruvate/pyruvate domain"/>
    <property type="match status" value="1"/>
</dbReference>
<keyword evidence="7" id="KW-1185">Reference proteome</keyword>
<dbReference type="GO" id="GO:0016829">
    <property type="term" value="F:lyase activity"/>
    <property type="evidence" value="ECO:0007669"/>
    <property type="project" value="UniProtKB-KW"/>
</dbReference>
<name>A0ABV5N774_9ACTN</name>
<proteinExistence type="inferred from homology"/>
<evidence type="ECO:0000259" key="5">
    <source>
        <dbReference type="Pfam" id="PF03328"/>
    </source>
</evidence>
<dbReference type="InterPro" id="IPR040442">
    <property type="entry name" value="Pyrv_kinase-like_dom_sf"/>
</dbReference>